<dbReference type="Pfam" id="PF02877">
    <property type="entry name" value="PARP_reg"/>
    <property type="match status" value="1"/>
</dbReference>
<dbReference type="CDD" id="cd07997">
    <property type="entry name" value="WGR_PARP"/>
    <property type="match status" value="1"/>
</dbReference>
<evidence type="ECO:0000256" key="8">
    <source>
        <dbReference type="ARBA" id="ARBA00033987"/>
    </source>
</evidence>
<evidence type="ECO:0000256" key="9">
    <source>
        <dbReference type="RuleBase" id="RU362114"/>
    </source>
</evidence>
<evidence type="ECO:0000256" key="7">
    <source>
        <dbReference type="ARBA" id="ARBA00024347"/>
    </source>
</evidence>
<dbReference type="InterPro" id="IPR001357">
    <property type="entry name" value="BRCT_dom"/>
</dbReference>
<comment type="subcellular location">
    <subcellularLocation>
        <location evidence="1">Nucleus</location>
    </subcellularLocation>
</comment>
<dbReference type="SMART" id="SM00773">
    <property type="entry name" value="WGR"/>
    <property type="match status" value="1"/>
</dbReference>
<dbReference type="InterPro" id="IPR004102">
    <property type="entry name" value="Poly(ADP-ribose)pol_reg_dom"/>
</dbReference>
<dbReference type="PROSITE" id="PS50172">
    <property type="entry name" value="BRCT"/>
    <property type="match status" value="1"/>
</dbReference>
<evidence type="ECO:0000256" key="10">
    <source>
        <dbReference type="SAM" id="MobiDB-lite"/>
    </source>
</evidence>
<feature type="compositionally biased region" description="Acidic residues" evidence="10">
    <location>
        <begin position="301"/>
        <end position="331"/>
    </location>
</feature>
<dbReference type="PROSITE" id="PS51977">
    <property type="entry name" value="WGR"/>
    <property type="match status" value="1"/>
</dbReference>
<evidence type="ECO:0000256" key="6">
    <source>
        <dbReference type="ARBA" id="ARBA00023242"/>
    </source>
</evidence>
<evidence type="ECO:0000313" key="16">
    <source>
        <dbReference type="Proteomes" id="UP001150062"/>
    </source>
</evidence>
<keyword evidence="6" id="KW-0539">Nucleus</keyword>
<dbReference type="EC" id="2.4.2.-" evidence="9"/>
<accession>A0ABQ8ZEW8</accession>
<feature type="compositionally biased region" description="Acidic residues" evidence="10">
    <location>
        <begin position="89"/>
        <end position="103"/>
    </location>
</feature>
<evidence type="ECO:0000256" key="4">
    <source>
        <dbReference type="ARBA" id="ARBA00022695"/>
    </source>
</evidence>
<evidence type="ECO:0000259" key="14">
    <source>
        <dbReference type="PROSITE" id="PS51977"/>
    </source>
</evidence>
<dbReference type="InterPro" id="IPR036930">
    <property type="entry name" value="WGR_dom_sf"/>
</dbReference>
<dbReference type="EMBL" id="JAOAOG010000004">
    <property type="protein sequence ID" value="KAJ6255443.1"/>
    <property type="molecule type" value="Genomic_DNA"/>
</dbReference>
<feature type="domain" description="PARP alpha-helical" evidence="13">
    <location>
        <begin position="333"/>
        <end position="449"/>
    </location>
</feature>
<feature type="compositionally biased region" description="Basic and acidic residues" evidence="10">
    <location>
        <begin position="165"/>
        <end position="177"/>
    </location>
</feature>
<feature type="compositionally biased region" description="Basic and acidic residues" evidence="10">
    <location>
        <begin position="104"/>
        <end position="135"/>
    </location>
</feature>
<feature type="compositionally biased region" description="Basic residues" evidence="10">
    <location>
        <begin position="178"/>
        <end position="187"/>
    </location>
</feature>
<comment type="catalytic activity">
    <reaction evidence="8">
        <text>NAD(+) + (ADP-D-ribosyl)n-acceptor = nicotinamide + (ADP-D-ribosyl)n+1-acceptor + H(+).</text>
        <dbReference type="EC" id="2.4.2.30"/>
    </reaction>
</comment>
<dbReference type="PANTHER" id="PTHR10459:SF60">
    <property type="entry name" value="POLY [ADP-RIBOSE] POLYMERASE 2"/>
    <property type="match status" value="1"/>
</dbReference>
<feature type="region of interest" description="Disordered" evidence="10">
    <location>
        <begin position="301"/>
        <end position="332"/>
    </location>
</feature>
<dbReference type="Pfam" id="PF00644">
    <property type="entry name" value="PARP"/>
    <property type="match status" value="1"/>
</dbReference>
<dbReference type="Gene3D" id="2.20.140.10">
    <property type="entry name" value="WGR domain"/>
    <property type="match status" value="1"/>
</dbReference>
<dbReference type="CDD" id="cd01437">
    <property type="entry name" value="parp_like"/>
    <property type="match status" value="1"/>
</dbReference>
<name>A0ABQ8ZEW8_9EUKA</name>
<feature type="domain" description="BRCT" evidence="11">
    <location>
        <begin position="1"/>
        <end position="88"/>
    </location>
</feature>
<dbReference type="Gene3D" id="3.90.228.10">
    <property type="match status" value="1"/>
</dbReference>
<dbReference type="InterPro" id="IPR008893">
    <property type="entry name" value="WGR_domain"/>
</dbReference>
<dbReference type="Gene3D" id="1.20.142.10">
    <property type="entry name" value="Poly(ADP-ribose) polymerase, regulatory domain"/>
    <property type="match status" value="1"/>
</dbReference>
<feature type="domain" description="WGR" evidence="14">
    <location>
        <begin position="200"/>
        <end position="294"/>
    </location>
</feature>
<dbReference type="SUPFAM" id="SSF52113">
    <property type="entry name" value="BRCT domain"/>
    <property type="match status" value="1"/>
</dbReference>
<dbReference type="PROSITE" id="PS51059">
    <property type="entry name" value="PARP_CATALYTIC"/>
    <property type="match status" value="1"/>
</dbReference>
<dbReference type="GO" id="GO:0016874">
    <property type="term" value="F:ligase activity"/>
    <property type="evidence" value="ECO:0007669"/>
    <property type="project" value="UniProtKB-KW"/>
</dbReference>
<feature type="region of interest" description="Disordered" evidence="10">
    <location>
        <begin position="87"/>
        <end position="193"/>
    </location>
</feature>
<evidence type="ECO:0000256" key="1">
    <source>
        <dbReference type="ARBA" id="ARBA00004123"/>
    </source>
</evidence>
<evidence type="ECO:0000313" key="15">
    <source>
        <dbReference type="EMBL" id="KAJ6255443.1"/>
    </source>
</evidence>
<keyword evidence="4" id="KW-0548">Nucleotidyltransferase</keyword>
<organism evidence="15 16">
    <name type="scientific">Anaeramoeba flamelloides</name>
    <dbReference type="NCBI Taxonomy" id="1746091"/>
    <lineage>
        <taxon>Eukaryota</taxon>
        <taxon>Metamonada</taxon>
        <taxon>Anaeramoebidae</taxon>
        <taxon>Anaeramoeba</taxon>
    </lineage>
</organism>
<keyword evidence="15" id="KW-0436">Ligase</keyword>
<feature type="compositionally biased region" description="Basic residues" evidence="10">
    <location>
        <begin position="136"/>
        <end position="164"/>
    </location>
</feature>
<evidence type="ECO:0000256" key="3">
    <source>
        <dbReference type="ARBA" id="ARBA00022679"/>
    </source>
</evidence>
<dbReference type="PANTHER" id="PTHR10459">
    <property type="entry name" value="DNA LIGASE"/>
    <property type="match status" value="1"/>
</dbReference>
<feature type="domain" description="PARP catalytic" evidence="12">
    <location>
        <begin position="468"/>
        <end position="683"/>
    </location>
</feature>
<keyword evidence="16" id="KW-1185">Reference proteome</keyword>
<dbReference type="InterPro" id="IPR012317">
    <property type="entry name" value="Poly(ADP-ribose)pol_cat_dom"/>
</dbReference>
<dbReference type="InterPro" id="IPR036420">
    <property type="entry name" value="BRCT_dom_sf"/>
</dbReference>
<proteinExistence type="inferred from homology"/>
<evidence type="ECO:0000259" key="13">
    <source>
        <dbReference type="PROSITE" id="PS51060"/>
    </source>
</evidence>
<comment type="caution">
    <text evidence="15">The sequence shown here is derived from an EMBL/GenBank/DDBJ whole genome shotgun (WGS) entry which is preliminary data.</text>
</comment>
<gene>
    <name evidence="15" type="ORF">M0813_11319</name>
</gene>
<dbReference type="InterPro" id="IPR050800">
    <property type="entry name" value="ARTD/PARP"/>
</dbReference>
<dbReference type="SUPFAM" id="SSF56399">
    <property type="entry name" value="ADP-ribosylation"/>
    <property type="match status" value="1"/>
</dbReference>
<sequence length="683" mass="78163">MTFKNKIFVLCPKSKKLAAKIKKEKGTVASRMSVKVNYFIVSDLTNAVKKRIVALGNNKKNKCIVLKPEFVTDSLKGKKIKPTKKYILEEESEEEESTEEESEKSESEKSESEKSESEKSESEKSESGSESEEKTRKRKKKSKDGSSKKKKKTNDKTVKKKKDDKKKDDKKKDEKKKVEKKKKKKPKVVPISTSCSVGSTAEVVIDGDEIYSVMLNQTNLGQNNNKFYEIQLIHEPNGYKVFTHWGRVGYSGQVGYSFFSDQGSAVREFQKKYKLKTGNNWENRDNFVPKNRKYQPVEVVYEAESESDEADNSGSGSEEDNEDESSSDDEPLVCTLEPQVKEFIELIFNKKTIQKTLKSLNINQEKAPLGKLSKEQIKKGYEILKRIEQILDRKVKGNITQESSNFYTIIPHSFGFQRLPSINTKTLIQEKVDLLDTLKQISIAGKMIGDQEKKNKKKNKKKQKETEHVLNKYYKDLNCELEAVEKGSKEWKMIEKYVLNGGKPLGYNPRVLNILRTFHPDQIENFKQYEKKDERWLLWHGSRLSNAVGILSQGLRIAPPEAPCSGYLFGKGVYFASALGKSAGYTCAYGSQPAIMYLNEVYLGKRHELKTFNYVSKLPKGTHSTWGIGRKTPDPKKVKKFNSYKIPLGELKDLSNNGIYLDEHIVYNTDQIKCRYVITLSLR</sequence>
<dbReference type="SUPFAM" id="SSF142921">
    <property type="entry name" value="WGR domain-like"/>
    <property type="match status" value="1"/>
</dbReference>
<comment type="similarity">
    <text evidence="7">Belongs to the ARTD/PARP family.</text>
</comment>
<dbReference type="PROSITE" id="PS51060">
    <property type="entry name" value="PARP_ALPHA_HD"/>
    <property type="match status" value="1"/>
</dbReference>
<protein>
    <recommendedName>
        <fullName evidence="9">Poly [ADP-ribose] polymerase</fullName>
        <shortName evidence="9">PARP</shortName>
        <ecNumber evidence="9">2.4.2.-</ecNumber>
    </recommendedName>
</protein>
<dbReference type="Gene3D" id="3.40.50.10190">
    <property type="entry name" value="BRCT domain"/>
    <property type="match status" value="1"/>
</dbReference>
<evidence type="ECO:0000259" key="12">
    <source>
        <dbReference type="PROSITE" id="PS51059"/>
    </source>
</evidence>
<evidence type="ECO:0000259" key="11">
    <source>
        <dbReference type="PROSITE" id="PS50172"/>
    </source>
</evidence>
<evidence type="ECO:0000256" key="2">
    <source>
        <dbReference type="ARBA" id="ARBA00022676"/>
    </source>
</evidence>
<dbReference type="InterPro" id="IPR036616">
    <property type="entry name" value="Poly(ADP-ribose)pol_reg_dom_sf"/>
</dbReference>
<dbReference type="Pfam" id="PF05406">
    <property type="entry name" value="WGR"/>
    <property type="match status" value="1"/>
</dbReference>
<keyword evidence="5 9" id="KW-0520">NAD</keyword>
<reference evidence="15" key="1">
    <citation type="submission" date="2022-08" db="EMBL/GenBank/DDBJ databases">
        <title>Novel sulfate-reducing endosymbionts in the free-living metamonad Anaeramoeba.</title>
        <authorList>
            <person name="Jerlstrom-Hultqvist J."/>
            <person name="Cepicka I."/>
            <person name="Gallot-Lavallee L."/>
            <person name="Salas-Leiva D."/>
            <person name="Curtis B.A."/>
            <person name="Zahonova K."/>
            <person name="Pipaliya S."/>
            <person name="Dacks J."/>
            <person name="Roger A.J."/>
        </authorList>
    </citation>
    <scope>NUCLEOTIDE SEQUENCE</scope>
    <source>
        <strain evidence="15">Schooner1</strain>
    </source>
</reference>
<keyword evidence="2 9" id="KW-0328">Glycosyltransferase</keyword>
<keyword evidence="3 9" id="KW-0808">Transferase</keyword>
<dbReference type="Proteomes" id="UP001150062">
    <property type="component" value="Unassembled WGS sequence"/>
</dbReference>
<evidence type="ECO:0000256" key="5">
    <source>
        <dbReference type="ARBA" id="ARBA00023027"/>
    </source>
</evidence>
<dbReference type="SUPFAM" id="SSF47587">
    <property type="entry name" value="Domain of poly(ADP-ribose) polymerase"/>
    <property type="match status" value="1"/>
</dbReference>